<feature type="compositionally biased region" description="Basic residues" evidence="1">
    <location>
        <begin position="127"/>
        <end position="136"/>
    </location>
</feature>
<evidence type="ECO:0000313" key="3">
    <source>
        <dbReference type="EMBL" id="NXS31373.1"/>
    </source>
</evidence>
<evidence type="ECO:0000256" key="1">
    <source>
        <dbReference type="SAM" id="MobiDB-lite"/>
    </source>
</evidence>
<evidence type="ECO:0000313" key="4">
    <source>
        <dbReference type="Proteomes" id="UP000583496"/>
    </source>
</evidence>
<dbReference type="InterPro" id="IPR015943">
    <property type="entry name" value="WD40/YVTN_repeat-like_dom_sf"/>
</dbReference>
<keyword evidence="4" id="KW-1185">Reference proteome</keyword>
<feature type="region of interest" description="Disordered" evidence="1">
    <location>
        <begin position="485"/>
        <end position="540"/>
    </location>
</feature>
<accession>A0A7L2TER3</accession>
<feature type="compositionally biased region" description="Basic residues" evidence="1">
    <location>
        <begin position="213"/>
        <end position="222"/>
    </location>
</feature>
<feature type="domain" description="Partner and localiser of BRCA2 WD40" evidence="2">
    <location>
        <begin position="546"/>
        <end position="887"/>
    </location>
</feature>
<dbReference type="InterPro" id="IPR011047">
    <property type="entry name" value="Quinoprotein_ADH-like_sf"/>
</dbReference>
<dbReference type="OrthoDB" id="9936560at2759"/>
<feature type="non-terminal residue" evidence="3">
    <location>
        <position position="1"/>
    </location>
</feature>
<name>A0A7L2TER3_POMRU</name>
<organism evidence="3 4">
    <name type="scientific">Pomatostomus ruficeps</name>
    <name type="common">Chestnut-crowned babbler</name>
    <dbReference type="NCBI Taxonomy" id="9176"/>
    <lineage>
        <taxon>Eukaryota</taxon>
        <taxon>Metazoa</taxon>
        <taxon>Chordata</taxon>
        <taxon>Craniata</taxon>
        <taxon>Vertebrata</taxon>
        <taxon>Euteleostomi</taxon>
        <taxon>Archelosauria</taxon>
        <taxon>Archosauria</taxon>
        <taxon>Dinosauria</taxon>
        <taxon>Saurischia</taxon>
        <taxon>Theropoda</taxon>
        <taxon>Coelurosauria</taxon>
        <taxon>Aves</taxon>
        <taxon>Neognathae</taxon>
        <taxon>Neoaves</taxon>
        <taxon>Telluraves</taxon>
        <taxon>Australaves</taxon>
        <taxon>Passeriformes</taxon>
        <taxon>Sylvioidea</taxon>
        <taxon>Timaliidae</taxon>
        <taxon>Pomatostomus</taxon>
    </lineage>
</organism>
<dbReference type="Pfam" id="PF16756">
    <property type="entry name" value="PALB2_WD40"/>
    <property type="match status" value="1"/>
</dbReference>
<dbReference type="InterPro" id="IPR042417">
    <property type="entry name" value="PALB2"/>
</dbReference>
<comment type="caution">
    <text evidence="3">The sequence shown here is derived from an EMBL/GenBank/DDBJ whole genome shotgun (WGS) entry which is preliminary data.</text>
</comment>
<feature type="compositionally biased region" description="Polar residues" evidence="1">
    <location>
        <begin position="234"/>
        <end position="254"/>
    </location>
</feature>
<sequence length="888" mass="94848">EPCSQHGNSVLLDSRENEILPDSRSNTITEESKNPEGHQSDANTLNPCPADHALDNAGELLENQQLEMQSRLSCPDKAAAPEGTLGSCTVVEGLLFPVEYYVRTTRRMSNCQRKVDLDAVILSQLGRSKKGQRSKGKQKDANPSQPSQERAKGDSEPGVVPFPFLEAGNDPANSSSSQKSLPASSSSTSSTSLGSVSQKSIVSTRQGQGQSQRKQKGRRKSACKAPMHPESQELIESQDPTTANESSALLSSENQSEKENCDAKLDRPCSDERSLSGAAALGCAVGSQGPAALGLPALDPNARGSLFSFRSLQWLIPTLGIRDFHLPNEEFGVLKLEKLKSSPVNDLEDFVLRVSGDGVAPEDKSNTQMIPKDKSLRSNLISPSKTGLPELPFVESPTSKKELSTHELLFSPMGTVLAEAPTHPESQISSSVFPALGATPGVFPSVHSEVLPNTPSVPTLPATPPSPRGAAALVLGDVAHTDPAAGAARNQEEQGTPFPLAAEKGPENKSDETVSLEKHQQSENKEQESCRASPEQKKDVAEELTPVLLDGPREESLQLVSELKDSSCSGAVDVSTVWWEAAGSRELRVVTASESAVSLWEPLAPDCWGKVCTWHLGEIPVIQIVPLPDTCNLVCVALGELEIGEIRLLLYSSEADSLKHSLVKTGNIKAVVGLKDRRLVSSSRTLQEQQVEMVSLSETGGSQDRQTLMPPEETVTAFAEVEGMREALVGTTAGNSIVVWNLKTGQLLRKMHVGYSYPASICHRAYSDSGLLFVVLSHPHAKESESCGSPAFRVVAFNPRTGRSAGLMFSSLPPGHAGRQYLEGDVWDTAGAAVLTSGAVAVWDLLWGRCAAVLPPGPAGHWALARWAAGGAGLLAGRRDGTVHLYRY</sequence>
<dbReference type="InterPro" id="IPR031920">
    <property type="entry name" value="PALB2_WD40"/>
</dbReference>
<evidence type="ECO:0000259" key="2">
    <source>
        <dbReference type="Pfam" id="PF16756"/>
    </source>
</evidence>
<dbReference type="PANTHER" id="PTHR14662">
    <property type="entry name" value="PARTNER AND LOCALIZER OF BRCA2"/>
    <property type="match status" value="1"/>
</dbReference>
<dbReference type="SUPFAM" id="SSF50998">
    <property type="entry name" value="Quinoprotein alcohol dehydrogenase-like"/>
    <property type="match status" value="1"/>
</dbReference>
<dbReference type="PANTHER" id="PTHR14662:SF2">
    <property type="entry name" value="PARTNER AND LOCALIZER OF BRCA2"/>
    <property type="match status" value="1"/>
</dbReference>
<dbReference type="Proteomes" id="UP000583496">
    <property type="component" value="Unassembled WGS sequence"/>
</dbReference>
<dbReference type="GO" id="GO:0003677">
    <property type="term" value="F:DNA binding"/>
    <property type="evidence" value="ECO:0007669"/>
    <property type="project" value="InterPro"/>
</dbReference>
<feature type="compositionally biased region" description="Low complexity" evidence="1">
    <location>
        <begin position="174"/>
        <end position="212"/>
    </location>
</feature>
<feature type="region of interest" description="Disordered" evidence="1">
    <location>
        <begin position="126"/>
        <end position="267"/>
    </location>
</feature>
<dbReference type="AlphaFoldDB" id="A0A7L2TER3"/>
<feature type="non-terminal residue" evidence="3">
    <location>
        <position position="888"/>
    </location>
</feature>
<feature type="region of interest" description="Disordered" evidence="1">
    <location>
        <begin position="1"/>
        <end position="45"/>
    </location>
</feature>
<reference evidence="3 4" key="1">
    <citation type="submission" date="2019-09" db="EMBL/GenBank/DDBJ databases">
        <title>Bird 10,000 Genomes (B10K) Project - Family phase.</title>
        <authorList>
            <person name="Zhang G."/>
        </authorList>
    </citation>
    <scope>NUCLEOTIDE SEQUENCE [LARGE SCALE GENOMIC DNA]</scope>
    <source>
        <strain evidence="3">B10K-DU-002-71</strain>
        <tissue evidence="3">Muscle</tissue>
    </source>
</reference>
<proteinExistence type="predicted"/>
<dbReference type="EMBL" id="VYZT01028644">
    <property type="protein sequence ID" value="NXS31373.1"/>
    <property type="molecule type" value="Genomic_DNA"/>
</dbReference>
<gene>
    <name evidence="3" type="primary">Palb2</name>
    <name evidence="3" type="ORF">POSRUF_R08395</name>
</gene>
<dbReference type="Gene3D" id="2.130.10.10">
    <property type="entry name" value="YVTN repeat-like/Quinoprotein amine dehydrogenase"/>
    <property type="match status" value="1"/>
</dbReference>
<feature type="compositionally biased region" description="Basic and acidic residues" evidence="1">
    <location>
        <begin position="504"/>
        <end position="540"/>
    </location>
</feature>
<feature type="compositionally biased region" description="Basic and acidic residues" evidence="1">
    <location>
        <begin position="255"/>
        <end position="267"/>
    </location>
</feature>
<dbReference type="GO" id="GO:0005654">
    <property type="term" value="C:nucleoplasm"/>
    <property type="evidence" value="ECO:0007669"/>
    <property type="project" value="TreeGrafter"/>
</dbReference>
<protein>
    <submittedName>
        <fullName evidence="3">PALB2 protein</fullName>
    </submittedName>
</protein>
<feature type="compositionally biased region" description="Basic and acidic residues" evidence="1">
    <location>
        <begin position="30"/>
        <end position="39"/>
    </location>
</feature>
<dbReference type="GO" id="GO:0000724">
    <property type="term" value="P:double-strand break repair via homologous recombination"/>
    <property type="evidence" value="ECO:0007669"/>
    <property type="project" value="InterPro"/>
</dbReference>